<sequence>MEDTDPSTTAQPLISIFQADQHQPQLRQVMNDMTTLAGVISELSSKEYFQSPLHTLRFLRVLNIIHEEAPGLASAIENEHTIFYRYRHQYGNDPDMSLPFIQHLVYVLAKYNWIMKSAKRIHMRDVGKRMMDVLIRLANDSLAYYMNDEVARSLFQAKRDAELSEAYDDKGISGGNKLASMIKNVENAIELLKERQLEYLADRNALPQVQIINELMRELEQKMQERFERFKTFEEGLPLAALIQKGTEVMTEGTKISVGTINKILKFSSLQQTGFNHVIHPELFRRFIIQTFDSPADSEIPDMHQMLSFMEQGNYPGEEMDGLWVPVKFASPISPQAIQSAIDYLENYQPITEEIDQLVQPEYHEPSEIPESQLEQVMHEWSWQMTKQFIDTKKLEEYLLRVDEASLDELLAETGGETWSDALNGLIGVAALIGNRRAEIRPPEAASDSPHPAPIQPRDWKWIDDEQGTFRIRRTPFAPTGNSGQP</sequence>
<name>A0A1Y3PTE7_9BACI</name>
<comment type="caution">
    <text evidence="2">The sequence shown here is derived from an EMBL/GenBank/DDBJ whole genome shotgun (WGS) entry which is preliminary data.</text>
</comment>
<reference evidence="3" key="1">
    <citation type="submission" date="2016-06" db="EMBL/GenBank/DDBJ databases">
        <authorList>
            <person name="Nascimento L."/>
            <person name="Pereira R.V."/>
            <person name="Martins L.F."/>
            <person name="Quaggio R.B."/>
            <person name="Silva A.M."/>
            <person name="Setubal J.C."/>
        </authorList>
    </citation>
    <scope>NUCLEOTIDE SEQUENCE [LARGE SCALE GENOMIC DNA]</scope>
</reference>
<proteinExistence type="predicted"/>
<accession>A0A1Y3PTE7</accession>
<feature type="coiled-coil region" evidence="1">
    <location>
        <begin position="175"/>
        <end position="202"/>
    </location>
</feature>
<organism evidence="2 3">
    <name type="scientific">Bacillus thermozeamaize</name>
    <dbReference type="NCBI Taxonomy" id="230954"/>
    <lineage>
        <taxon>Bacteria</taxon>
        <taxon>Bacillati</taxon>
        <taxon>Bacillota</taxon>
        <taxon>Bacilli</taxon>
        <taxon>Bacillales</taxon>
        <taxon>Bacillaceae</taxon>
        <taxon>Bacillus</taxon>
    </lineage>
</organism>
<dbReference type="EMBL" id="LZRT01000011">
    <property type="protein sequence ID" value="OUM90653.1"/>
    <property type="molecule type" value="Genomic_DNA"/>
</dbReference>
<protein>
    <submittedName>
        <fullName evidence="2">Uncharacterized protein</fullName>
    </submittedName>
</protein>
<gene>
    <name evidence="2" type="ORF">BAA01_02195</name>
</gene>
<evidence type="ECO:0000313" key="2">
    <source>
        <dbReference type="EMBL" id="OUM90653.1"/>
    </source>
</evidence>
<dbReference type="Proteomes" id="UP000196475">
    <property type="component" value="Unassembled WGS sequence"/>
</dbReference>
<evidence type="ECO:0000313" key="3">
    <source>
        <dbReference type="Proteomes" id="UP000196475"/>
    </source>
</evidence>
<dbReference type="AlphaFoldDB" id="A0A1Y3PTE7"/>
<evidence type="ECO:0000256" key="1">
    <source>
        <dbReference type="SAM" id="Coils"/>
    </source>
</evidence>
<keyword evidence="1" id="KW-0175">Coiled coil</keyword>